<protein>
    <submittedName>
        <fullName evidence="1">Uncharacterized protein</fullName>
    </submittedName>
</protein>
<accession>A0AAI7ZGZ5</accession>
<organism evidence="1 2">
    <name type="scientific">Xanthomonas axonopodis pv. citri (strain 306)</name>
    <dbReference type="NCBI Taxonomy" id="190486"/>
    <lineage>
        <taxon>Bacteria</taxon>
        <taxon>Pseudomonadati</taxon>
        <taxon>Pseudomonadota</taxon>
        <taxon>Gammaproteobacteria</taxon>
        <taxon>Lysobacterales</taxon>
        <taxon>Lysobacteraceae</taxon>
        <taxon>Xanthomonas</taxon>
    </lineage>
</organism>
<evidence type="ECO:0000313" key="1">
    <source>
        <dbReference type="EMBL" id="AAM37869.1"/>
    </source>
</evidence>
<name>A0AAI7ZGZ5_XANAC</name>
<dbReference type="KEGG" id="xac:XAC3024"/>
<dbReference type="EMBL" id="AE008923">
    <property type="protein sequence ID" value="AAM37869.1"/>
    <property type="molecule type" value="Genomic_DNA"/>
</dbReference>
<proteinExistence type="predicted"/>
<sequence length="220" mass="24734">MPACTFRLERRCEMTVIVDLMSEQTNSVGIAGISRHQGRWRHRPDMRYEVDPDPTLIAWTEQNMGIGSSRLSRSPLLQQFTGHTAVLSRLRGRVQFVRGLVPNVSGYPWAFFGQGGGGHWQDDSAMLDDPTCVSFEIPVTEEDAGNFPRWFRAVAPEINVFALKNGDGFNSFNCVLASLTLLINYLLESENDYSSYVIQLTKVRDSLQGHLMQNIMGGFI</sequence>
<gene>
    <name evidence="1" type="ordered locus">XAC3024</name>
</gene>
<evidence type="ECO:0000313" key="2">
    <source>
        <dbReference type="Proteomes" id="UP000000576"/>
    </source>
</evidence>
<dbReference type="Proteomes" id="UP000000576">
    <property type="component" value="Chromosome"/>
</dbReference>
<reference evidence="1 2" key="1">
    <citation type="journal article" date="2002" name="Nature">
        <title>Comparison of the genomes of two Xanthomonas pathogens with differing host specificities.</title>
        <authorList>
            <person name="da Silva A.C."/>
            <person name="Ferro J.A."/>
            <person name="Reinach F.C."/>
            <person name="Farah C.S."/>
            <person name="Furlan L.R."/>
            <person name="Quaggio R.B."/>
            <person name="Monteiro-Vitorello C.B."/>
            <person name="Van Sluys M.A."/>
            <person name="Almeida N.F."/>
            <person name="Alves L.M."/>
            <person name="do Amaral A.M."/>
            <person name="Bertolini M.C."/>
            <person name="Camargo L.E."/>
            <person name="Camarotte G."/>
            <person name="Cannavan F."/>
            <person name="Cardozo J."/>
            <person name="Chambergo F."/>
            <person name="Ciapina L.P."/>
            <person name="Cicarelli R.M."/>
            <person name="Coutinho L.L."/>
            <person name="Cursino-Santos J.R."/>
            <person name="El-Dorry H."/>
            <person name="Faria J.B."/>
            <person name="Ferreira A.J."/>
            <person name="Ferreira R.C."/>
            <person name="Ferro M.I."/>
            <person name="Formighieri E.F."/>
            <person name="Franco M.C."/>
            <person name="Greggio C.C."/>
            <person name="Gruber A."/>
            <person name="Katsuyama A.M."/>
            <person name="Kishi L.T."/>
            <person name="Leite R.P."/>
            <person name="Lemos E.G."/>
            <person name="Lemos M.V."/>
            <person name="Locali E.C."/>
            <person name="Machado M.A."/>
            <person name="Madeira A.M."/>
            <person name="Martinez-Rossi N.M."/>
            <person name="Martins E.C."/>
            <person name="Meidanis J."/>
            <person name="Menck C.F."/>
            <person name="Miyaki C.Y."/>
            <person name="Moon D.H."/>
            <person name="Moreira L.M."/>
            <person name="Novo M.T."/>
            <person name="Okura V.K."/>
            <person name="Oliveira M.C."/>
            <person name="Oliveira V.R."/>
            <person name="Pereira H.A."/>
            <person name="Rossi A."/>
            <person name="Sena J.A."/>
            <person name="Silva C."/>
            <person name="de Souza R.F."/>
            <person name="Spinola L.A."/>
            <person name="Takita M.A."/>
            <person name="Tamura R.E."/>
            <person name="Teixeira E.C."/>
            <person name="Tezza R.I."/>
            <person name="Trindade dos Santos M."/>
            <person name="Truffi D."/>
            <person name="Tsai S.M."/>
            <person name="White F.F."/>
            <person name="Setubal J.C."/>
            <person name="Kitajima J.P."/>
        </authorList>
    </citation>
    <scope>NUCLEOTIDE SEQUENCE [LARGE SCALE GENOMIC DNA]</scope>
    <source>
        <strain evidence="1 2">306</strain>
    </source>
</reference>
<dbReference type="AlphaFoldDB" id="A0AAI7ZGZ5"/>